<reference evidence="4 5" key="1">
    <citation type="journal article" date="2015" name="Genome Announc.">
        <title>Draft genome sequence of a Halorubrum H3 strain isolated from the burlinskoye salt lake (Altai Krai, Russia).</title>
        <authorList>
            <person name="Rozanov A.S."/>
            <person name="Bryanskaya A.V."/>
            <person name="Malup T.K."/>
            <person name="Kotenko A.V."/>
            <person name="Peltek S.E."/>
        </authorList>
    </citation>
    <scope>NUCLEOTIDE SEQUENCE [LARGE SCALE GENOMIC DNA]</scope>
    <source>
        <strain evidence="4 5">H3</strain>
    </source>
</reference>
<dbReference type="AlphaFoldDB" id="A0A081EWC3"/>
<dbReference type="Pfam" id="PF13508">
    <property type="entry name" value="Acetyltransf_7"/>
    <property type="match status" value="1"/>
</dbReference>
<dbReference type="PANTHER" id="PTHR43420">
    <property type="entry name" value="ACETYLTRANSFERASE"/>
    <property type="match status" value="1"/>
</dbReference>
<name>A0A081EWC3_9EURY</name>
<dbReference type="Gene3D" id="3.40.630.30">
    <property type="match status" value="1"/>
</dbReference>
<evidence type="ECO:0000256" key="2">
    <source>
        <dbReference type="ARBA" id="ARBA00023315"/>
    </source>
</evidence>
<comment type="caution">
    <text evidence="4">The sequence shown here is derived from an EMBL/GenBank/DDBJ whole genome shotgun (WGS) entry which is preliminary data.</text>
</comment>
<protein>
    <submittedName>
        <fullName evidence="4">Acetyltransferase</fullName>
    </submittedName>
</protein>
<gene>
    <name evidence="4" type="ORF">FK85_19890</name>
</gene>
<evidence type="ECO:0000313" key="5">
    <source>
        <dbReference type="Proteomes" id="UP000053331"/>
    </source>
</evidence>
<evidence type="ECO:0000259" key="3">
    <source>
        <dbReference type="PROSITE" id="PS51186"/>
    </source>
</evidence>
<organism evidence="4 5">
    <name type="scientific">Halorubrum saccharovorum</name>
    <dbReference type="NCBI Taxonomy" id="2248"/>
    <lineage>
        <taxon>Archaea</taxon>
        <taxon>Methanobacteriati</taxon>
        <taxon>Methanobacteriota</taxon>
        <taxon>Stenosarchaea group</taxon>
        <taxon>Halobacteria</taxon>
        <taxon>Halobacteriales</taxon>
        <taxon>Haloferacaceae</taxon>
        <taxon>Halorubrum</taxon>
    </lineage>
</organism>
<dbReference type="OrthoDB" id="110201at2157"/>
<dbReference type="GO" id="GO:0016747">
    <property type="term" value="F:acyltransferase activity, transferring groups other than amino-acyl groups"/>
    <property type="evidence" value="ECO:0007669"/>
    <property type="project" value="InterPro"/>
</dbReference>
<dbReference type="EMBL" id="JNFH02000029">
    <property type="protein sequence ID" value="KDS91711.1"/>
    <property type="molecule type" value="Genomic_DNA"/>
</dbReference>
<accession>A0A081EWC3</accession>
<dbReference type="RefSeq" id="WP_050024827.1">
    <property type="nucleotide sequence ID" value="NZ_JNFH02000029.1"/>
</dbReference>
<proteinExistence type="predicted"/>
<dbReference type="SUPFAM" id="SSF55729">
    <property type="entry name" value="Acyl-CoA N-acyltransferases (Nat)"/>
    <property type="match status" value="1"/>
</dbReference>
<keyword evidence="2" id="KW-0012">Acyltransferase</keyword>
<dbReference type="InterPro" id="IPR016181">
    <property type="entry name" value="Acyl_CoA_acyltransferase"/>
</dbReference>
<keyword evidence="1" id="KW-0808">Transferase</keyword>
<dbReference type="PROSITE" id="PS51186">
    <property type="entry name" value="GNAT"/>
    <property type="match status" value="1"/>
</dbReference>
<dbReference type="InterPro" id="IPR050680">
    <property type="entry name" value="YpeA/RimI_acetyltransf"/>
</dbReference>
<sequence length="157" mass="17918">MSVNVEKRTEPPGEADHATRAWELKERIRSEEGVLRQRRGFFVDAYRRSTTHLLVENDEIVAFASVRRDGYVLFLAVHPDHRGRGHAERLIADVAADHRSVTCHARTTNTGALGFYEHLGFEVVRRIDDYYEDGGDAYYLKLGGESLRERLSGFVGR</sequence>
<evidence type="ECO:0000256" key="1">
    <source>
        <dbReference type="ARBA" id="ARBA00022679"/>
    </source>
</evidence>
<dbReference type="PANTHER" id="PTHR43420:SF12">
    <property type="entry name" value="N-ACETYLTRANSFERASE DOMAIN-CONTAINING PROTEIN"/>
    <property type="match status" value="1"/>
</dbReference>
<feature type="domain" description="N-acetyltransferase" evidence="3">
    <location>
        <begin position="5"/>
        <end position="145"/>
    </location>
</feature>
<evidence type="ECO:0000313" key="4">
    <source>
        <dbReference type="EMBL" id="KDS91711.1"/>
    </source>
</evidence>
<dbReference type="InterPro" id="IPR000182">
    <property type="entry name" value="GNAT_dom"/>
</dbReference>
<dbReference type="Proteomes" id="UP000053331">
    <property type="component" value="Unassembled WGS sequence"/>
</dbReference>
<keyword evidence="5" id="KW-1185">Reference proteome</keyword>
<dbReference type="CDD" id="cd04301">
    <property type="entry name" value="NAT_SF"/>
    <property type="match status" value="1"/>
</dbReference>